<dbReference type="Proteomes" id="UP000601171">
    <property type="component" value="Unassembled WGS sequence"/>
</dbReference>
<dbReference type="CDD" id="cd05254">
    <property type="entry name" value="dTDP_HR_like_SDR_e"/>
    <property type="match status" value="1"/>
</dbReference>
<protein>
    <recommendedName>
        <fullName evidence="2">dTDP-4-dehydrorhamnose reductase</fullName>
        <ecNumber evidence="2">1.1.1.133</ecNumber>
    </recommendedName>
</protein>
<keyword evidence="2" id="KW-0560">Oxidoreductase</keyword>
<dbReference type="Pfam" id="PF04321">
    <property type="entry name" value="RmlD_sub_bind"/>
    <property type="match status" value="1"/>
</dbReference>
<dbReference type="InterPro" id="IPR036291">
    <property type="entry name" value="NAD(P)-bd_dom_sf"/>
</dbReference>
<dbReference type="GO" id="GO:0008831">
    <property type="term" value="F:dTDP-4-dehydrorhamnose reductase activity"/>
    <property type="evidence" value="ECO:0007669"/>
    <property type="project" value="UniProtKB-EC"/>
</dbReference>
<dbReference type="Gene3D" id="3.40.50.720">
    <property type="entry name" value="NAD(P)-binding Rossmann-like Domain"/>
    <property type="match status" value="1"/>
</dbReference>
<gene>
    <name evidence="4" type="ORF">H8707_08680</name>
</gene>
<dbReference type="EMBL" id="JACRTG010000018">
    <property type="protein sequence ID" value="MBC8588314.1"/>
    <property type="molecule type" value="Genomic_DNA"/>
</dbReference>
<sequence>MNKVLITGSNGMLGKALVEIFSKDRSFSLFGINRSASNKQFIDNYTCDLTDLKILRSILDEIKPDIIIHCAANVNLEYCEREKKYAYQLNAKSSEILASYNSDVTKFIYISTDSVFDGIVGDYTEGSETNPLNYYAFTKLEGEKLITQSNPNAIIIRTNIYGFHTETGNSLVEWGLKNLIAGRGITGFYDVIFNPVYTKQLAEVCYELIISNYKGLVNVGSYKNISKYDFLIKLADYFKLDSNLVKKGSIDNMMNFKVKRSKNTTLNTQYIKELVNVDLSIDTGFKELVKDYYNK</sequence>
<evidence type="ECO:0000313" key="5">
    <source>
        <dbReference type="Proteomes" id="UP000601171"/>
    </source>
</evidence>
<dbReference type="PANTHER" id="PTHR10491:SF4">
    <property type="entry name" value="METHIONINE ADENOSYLTRANSFERASE 2 SUBUNIT BETA"/>
    <property type="match status" value="1"/>
</dbReference>
<organism evidence="4 5">
    <name type="scientific">Paratissierella segnis</name>
    <dbReference type="NCBI Taxonomy" id="2763679"/>
    <lineage>
        <taxon>Bacteria</taxon>
        <taxon>Bacillati</taxon>
        <taxon>Bacillota</taxon>
        <taxon>Tissierellia</taxon>
        <taxon>Tissierellales</taxon>
        <taxon>Tissierellaceae</taxon>
        <taxon>Paratissierella</taxon>
    </lineage>
</organism>
<feature type="domain" description="RmlD-like substrate binding" evidence="3">
    <location>
        <begin position="3"/>
        <end position="290"/>
    </location>
</feature>
<evidence type="ECO:0000256" key="1">
    <source>
        <dbReference type="ARBA" id="ARBA00010944"/>
    </source>
</evidence>
<keyword evidence="2" id="KW-0521">NADP</keyword>
<evidence type="ECO:0000256" key="2">
    <source>
        <dbReference type="RuleBase" id="RU364082"/>
    </source>
</evidence>
<comment type="caution">
    <text evidence="4">The sequence shown here is derived from an EMBL/GenBank/DDBJ whole genome shotgun (WGS) entry which is preliminary data.</text>
</comment>
<reference evidence="4" key="1">
    <citation type="submission" date="2020-08" db="EMBL/GenBank/DDBJ databases">
        <title>Genome public.</title>
        <authorList>
            <person name="Liu C."/>
            <person name="Sun Q."/>
        </authorList>
    </citation>
    <scope>NUCLEOTIDE SEQUENCE</scope>
    <source>
        <strain evidence="4">BX21</strain>
    </source>
</reference>
<dbReference type="PANTHER" id="PTHR10491">
    <property type="entry name" value="DTDP-4-DEHYDRORHAMNOSE REDUCTASE"/>
    <property type="match status" value="1"/>
</dbReference>
<dbReference type="RefSeq" id="WP_262429763.1">
    <property type="nucleotide sequence ID" value="NZ_JACRTG010000018.1"/>
</dbReference>
<name>A0A926IJS7_9FIRM</name>
<dbReference type="Gene3D" id="3.90.25.10">
    <property type="entry name" value="UDP-galactose 4-epimerase, domain 1"/>
    <property type="match status" value="1"/>
</dbReference>
<proteinExistence type="inferred from homology"/>
<comment type="function">
    <text evidence="2">Catalyzes the reduction of dTDP-6-deoxy-L-lyxo-4-hexulose to yield dTDP-L-rhamnose.</text>
</comment>
<dbReference type="AlphaFoldDB" id="A0A926IJS7"/>
<accession>A0A926IJS7</accession>
<comment type="pathway">
    <text evidence="2">Carbohydrate biosynthesis; dTDP-L-rhamnose biosynthesis.</text>
</comment>
<dbReference type="InterPro" id="IPR005913">
    <property type="entry name" value="dTDP_dehydrorham_reduct"/>
</dbReference>
<evidence type="ECO:0000259" key="3">
    <source>
        <dbReference type="Pfam" id="PF04321"/>
    </source>
</evidence>
<evidence type="ECO:0000313" key="4">
    <source>
        <dbReference type="EMBL" id="MBC8588314.1"/>
    </source>
</evidence>
<dbReference type="InterPro" id="IPR029903">
    <property type="entry name" value="RmlD-like-bd"/>
</dbReference>
<dbReference type="SUPFAM" id="SSF51735">
    <property type="entry name" value="NAD(P)-binding Rossmann-fold domains"/>
    <property type="match status" value="1"/>
</dbReference>
<dbReference type="EC" id="1.1.1.133" evidence="2"/>
<comment type="similarity">
    <text evidence="1 2">Belongs to the dTDP-4-dehydrorhamnose reductase family.</text>
</comment>
<keyword evidence="5" id="KW-1185">Reference proteome</keyword>